<keyword evidence="2" id="KW-0645">Protease</keyword>
<name>A0A1I5E9F8_9BACT</name>
<dbReference type="STRING" id="226506.SAMN04488519_103353"/>
<dbReference type="InterPro" id="IPR001478">
    <property type="entry name" value="PDZ"/>
</dbReference>
<dbReference type="GO" id="GO:0006508">
    <property type="term" value="P:proteolysis"/>
    <property type="evidence" value="ECO:0007669"/>
    <property type="project" value="UniProtKB-KW"/>
</dbReference>
<dbReference type="CDD" id="cd05483">
    <property type="entry name" value="retropepsin_like_bacteria"/>
    <property type="match status" value="1"/>
</dbReference>
<proteinExistence type="predicted"/>
<feature type="domain" description="PDZ" evidence="1">
    <location>
        <begin position="354"/>
        <end position="428"/>
    </location>
</feature>
<accession>A0A1I5E9F8</accession>
<keyword evidence="3" id="KW-1185">Reference proteome</keyword>
<reference evidence="3" key="1">
    <citation type="submission" date="2016-10" db="EMBL/GenBank/DDBJ databases">
        <authorList>
            <person name="Varghese N."/>
            <person name="Submissions S."/>
        </authorList>
    </citation>
    <scope>NUCLEOTIDE SEQUENCE [LARGE SCALE GENOMIC DNA]</scope>
    <source>
        <strain evidence="3">DSM 15282</strain>
    </source>
</reference>
<dbReference type="InterPro" id="IPR041489">
    <property type="entry name" value="PDZ_6"/>
</dbReference>
<dbReference type="InterPro" id="IPR021109">
    <property type="entry name" value="Peptidase_aspartic_dom_sf"/>
</dbReference>
<dbReference type="InterPro" id="IPR036034">
    <property type="entry name" value="PDZ_sf"/>
</dbReference>
<keyword evidence="2" id="KW-0378">Hydrolase</keyword>
<evidence type="ECO:0000313" key="3">
    <source>
        <dbReference type="Proteomes" id="UP000199564"/>
    </source>
</evidence>
<sequence length="448" mass="51398">MNKYPEENGYKNRKKVSEKALTYTNHPIVDRMIKKTLLIIFFLGLTLIDTQAQVPGFFMKEDKRRVILPFYASNSLIIVPVSINGAYPVNFLIDTGVRSNILFSKDLGDAMGLEYTRRLNLMGADGSEEIMASVSPVNHIDLGPIEGLAQSLLVLEEDFLELESVVGIPIYGIIGYEFFKFNPVKINYDDERIEFFRTDAMKWRPPLYKKMPLEIDQNKPYIRAKIKQKNGKVLESKLLIDTGANHGLLLNRETSEKIDLPEDNLEAELGQSLGGLLYGYIGRVDWLKIQSLKQKEVLTSYPDETAFSYIIKESGRMGSLGSEVLGRTRLILDYPRKRAMMKKGDSFYAPYEYDMSGLNVKKIPTDDKRFYIGQVREGSPADEAGVEALDEILSINKIPTLIWELSDVIKLFRSKEGKVIEIEVRRYFDEELTRYEDFTYKIRLEKQI</sequence>
<evidence type="ECO:0000313" key="2">
    <source>
        <dbReference type="EMBL" id="SFO08248.1"/>
    </source>
</evidence>
<dbReference type="AlphaFoldDB" id="A0A1I5E9F8"/>
<gene>
    <name evidence="2" type="ORF">SAMN04488519_103353</name>
</gene>
<dbReference type="Pfam" id="PF17820">
    <property type="entry name" value="PDZ_6"/>
    <property type="match status" value="1"/>
</dbReference>
<dbReference type="GO" id="GO:0008233">
    <property type="term" value="F:peptidase activity"/>
    <property type="evidence" value="ECO:0007669"/>
    <property type="project" value="UniProtKB-KW"/>
</dbReference>
<dbReference type="Proteomes" id="UP000199564">
    <property type="component" value="Unassembled WGS sequence"/>
</dbReference>
<protein>
    <submittedName>
        <fullName evidence="2">Aspartyl protease</fullName>
    </submittedName>
</protein>
<dbReference type="SUPFAM" id="SSF50156">
    <property type="entry name" value="PDZ domain-like"/>
    <property type="match status" value="1"/>
</dbReference>
<dbReference type="InterPro" id="IPR034122">
    <property type="entry name" value="Retropepsin-like_bacterial"/>
</dbReference>
<dbReference type="SMART" id="SM00228">
    <property type="entry name" value="PDZ"/>
    <property type="match status" value="1"/>
</dbReference>
<dbReference type="Pfam" id="PF13650">
    <property type="entry name" value="Asp_protease_2"/>
    <property type="match status" value="2"/>
</dbReference>
<dbReference type="Gene3D" id="2.40.70.10">
    <property type="entry name" value="Acid Proteases"/>
    <property type="match status" value="2"/>
</dbReference>
<organism evidence="2 3">
    <name type="scientific">Algoriphagus ornithinivorans</name>
    <dbReference type="NCBI Taxonomy" id="226506"/>
    <lineage>
        <taxon>Bacteria</taxon>
        <taxon>Pseudomonadati</taxon>
        <taxon>Bacteroidota</taxon>
        <taxon>Cytophagia</taxon>
        <taxon>Cytophagales</taxon>
        <taxon>Cyclobacteriaceae</taxon>
        <taxon>Algoriphagus</taxon>
    </lineage>
</organism>
<dbReference type="EMBL" id="FOVW01000003">
    <property type="protein sequence ID" value="SFO08248.1"/>
    <property type="molecule type" value="Genomic_DNA"/>
</dbReference>
<dbReference type="Gene3D" id="2.30.42.10">
    <property type="match status" value="1"/>
</dbReference>
<evidence type="ECO:0000259" key="1">
    <source>
        <dbReference type="SMART" id="SM00228"/>
    </source>
</evidence>